<keyword evidence="1" id="KW-1133">Transmembrane helix</keyword>
<dbReference type="Proteomes" id="UP000601435">
    <property type="component" value="Unassembled WGS sequence"/>
</dbReference>
<accession>A0A812XU16</accession>
<evidence type="ECO:0000256" key="1">
    <source>
        <dbReference type="SAM" id="Phobius"/>
    </source>
</evidence>
<feature type="transmembrane region" description="Helical" evidence="1">
    <location>
        <begin position="447"/>
        <end position="465"/>
    </location>
</feature>
<proteinExistence type="predicted"/>
<dbReference type="EMBL" id="CAJNJA010038442">
    <property type="protein sequence ID" value="CAE7747098.1"/>
    <property type="molecule type" value="Genomic_DNA"/>
</dbReference>
<organism evidence="2 3">
    <name type="scientific">Symbiodinium necroappetens</name>
    <dbReference type="NCBI Taxonomy" id="1628268"/>
    <lineage>
        <taxon>Eukaryota</taxon>
        <taxon>Sar</taxon>
        <taxon>Alveolata</taxon>
        <taxon>Dinophyceae</taxon>
        <taxon>Suessiales</taxon>
        <taxon>Symbiodiniaceae</taxon>
        <taxon>Symbiodinium</taxon>
    </lineage>
</organism>
<protein>
    <submittedName>
        <fullName evidence="2">Uncharacterized protein</fullName>
    </submittedName>
</protein>
<dbReference type="OrthoDB" id="10259631at2759"/>
<name>A0A812XU16_9DINO</name>
<keyword evidence="1" id="KW-0812">Transmembrane</keyword>
<evidence type="ECO:0000313" key="2">
    <source>
        <dbReference type="EMBL" id="CAE7747098.1"/>
    </source>
</evidence>
<gene>
    <name evidence="2" type="ORF">SNEC2469_LOCUS21646</name>
</gene>
<feature type="transmembrane region" description="Helical" evidence="1">
    <location>
        <begin position="471"/>
        <end position="498"/>
    </location>
</feature>
<keyword evidence="3" id="KW-1185">Reference proteome</keyword>
<keyword evidence="1" id="KW-0472">Membrane</keyword>
<sequence length="892" mass="97412">MLARTLRCCSAVPKVPRGMMEVRARRAFAVASTVLAGALLVLRTPTAVAKTFAQPSPVMEVDPEYPGTAVERLRNIQARVKSLTPEDLSKDWEEVRRKILWAGGLKDLPRNVPGQGYTGHSFNDDNHCDLTPMLGEVAHNLHGGEIRGIAMGNRLGPGIEIASLPELGPGGSWSTCTNGCHVEPPQDVAHVQFRARIAFKLVWTPPHFTSFVLVDDSGAYLNHGSPTGALPDVRSRTSNYNLVKGSKYAREAEALADRSAGNLECPAKRSGVVLPDEIDPSLVTENQQLAEPKSFTLDSTAKEGVAYVAKLFTNDRLSREAFTFLAPENVSEDVAATFGNAFEIAEMSYLFVRDSASRRNVLHDLALARDFPEATAPQETDSRFPFLEYSGSESQARKRQSLMLVPLGAEPPAAIPEVISAKHVYGWYSVTLLLAGLATAQITAGDAFAGVIFLVMAGFVVYMVQDSCKNMTMYCLFMLGLMASFQCFFDALALLSVLGGRETSVSSVQGTEDNVTVITRITQHPFFDQSMGKQYNTQSAVLLASPLVMSLLASMCYLSYNAFSESLFHDEAGPIYEGWGQGARAYGASESAERTQPSPPRLFEVIMDGETVGNWILEIGTRLFEEGSLPGLPSWEQEESPEWRVSLKAWEDALDVAMGPRFAELVERSFKQAEAGFYQLGRLAPRLAGLRWLSCMAWIQCRTRAVMEASSGGGNCSIPTAAASTAACDEAKRFIFKALDTVVSEPKVRVLFDFDLVGEGVQTQAIATVDVSSSDLVQHRRACEFDLCRIAHQVEKAPPADVNASIPRLLLMQPYGTPHKRLRLPEAQRAGLGPIDKSRVSKYLESRGLIYYVCIKLFASELDIVAAVHTLLAEHVPRSGMTLLFQRGLSTA</sequence>
<evidence type="ECO:0000313" key="3">
    <source>
        <dbReference type="Proteomes" id="UP000601435"/>
    </source>
</evidence>
<comment type="caution">
    <text evidence="2">The sequence shown here is derived from an EMBL/GenBank/DDBJ whole genome shotgun (WGS) entry which is preliminary data.</text>
</comment>
<dbReference type="AlphaFoldDB" id="A0A812XU16"/>
<reference evidence="2" key="1">
    <citation type="submission" date="2021-02" db="EMBL/GenBank/DDBJ databases">
        <authorList>
            <person name="Dougan E. K."/>
            <person name="Rhodes N."/>
            <person name="Thang M."/>
            <person name="Chan C."/>
        </authorList>
    </citation>
    <scope>NUCLEOTIDE SEQUENCE</scope>
</reference>